<evidence type="ECO:0000256" key="1">
    <source>
        <dbReference type="ARBA" id="ARBA00004412"/>
    </source>
</evidence>
<comment type="subcellular location">
    <subcellularLocation>
        <location evidence="2">Cytoplasm</location>
    </subcellularLocation>
    <subcellularLocation>
        <location evidence="1">Early endosome</location>
    </subcellularLocation>
</comment>
<evidence type="ECO:0000256" key="16">
    <source>
        <dbReference type="SAM" id="MobiDB-lite"/>
    </source>
</evidence>
<feature type="coiled-coil region" evidence="15">
    <location>
        <begin position="458"/>
        <end position="541"/>
    </location>
</feature>
<evidence type="ECO:0000256" key="6">
    <source>
        <dbReference type="ARBA" id="ARBA00022553"/>
    </source>
</evidence>
<keyword evidence="10 14" id="KW-0863">Zinc-finger</keyword>
<evidence type="ECO:0000256" key="10">
    <source>
        <dbReference type="ARBA" id="ARBA00022771"/>
    </source>
</evidence>
<dbReference type="Pfam" id="PF01363">
    <property type="entry name" value="FYVE"/>
    <property type="match status" value="1"/>
</dbReference>
<dbReference type="GO" id="GO:0006897">
    <property type="term" value="P:endocytosis"/>
    <property type="evidence" value="ECO:0007669"/>
    <property type="project" value="UniProtKB-KW"/>
</dbReference>
<keyword evidence="7" id="KW-0254">Endocytosis</keyword>
<gene>
    <name evidence="18" type="primary">CSON012832</name>
</gene>
<organism evidence="18">
    <name type="scientific">Culicoides sonorensis</name>
    <name type="common">Biting midge</name>
    <dbReference type="NCBI Taxonomy" id="179676"/>
    <lineage>
        <taxon>Eukaryota</taxon>
        <taxon>Metazoa</taxon>
        <taxon>Ecdysozoa</taxon>
        <taxon>Arthropoda</taxon>
        <taxon>Hexapoda</taxon>
        <taxon>Insecta</taxon>
        <taxon>Pterygota</taxon>
        <taxon>Neoptera</taxon>
        <taxon>Endopterygota</taxon>
        <taxon>Diptera</taxon>
        <taxon>Nematocera</taxon>
        <taxon>Chironomoidea</taxon>
        <taxon>Ceratopogonidae</taxon>
        <taxon>Ceratopogoninae</taxon>
        <taxon>Culicoides</taxon>
        <taxon>Monoculicoides</taxon>
    </lineage>
</organism>
<evidence type="ECO:0000256" key="12">
    <source>
        <dbReference type="ARBA" id="ARBA00022927"/>
    </source>
</evidence>
<feature type="coiled-coil region" evidence="15">
    <location>
        <begin position="274"/>
        <end position="372"/>
    </location>
</feature>
<evidence type="ECO:0000256" key="7">
    <source>
        <dbReference type="ARBA" id="ARBA00022583"/>
    </source>
</evidence>
<evidence type="ECO:0000256" key="13">
    <source>
        <dbReference type="ARBA" id="ARBA00023054"/>
    </source>
</evidence>
<sequence>MENPVETTKDRESLLDESKHEKEKTNEQLEKEIQQLRAEFNTQRAKMKEMYMNKESECQGLRKELNDLKQTLEHTKVSIDAETVIQDLQDQHRRAHEEIQNLQTIINEQVDESVNAQNYAKRLFDENEKMKQEMNQLRENLNSLVTILIEIENNSFAPVLALKKTILGKLGTSETNDNLEDSMRKAQEDAEMLRSLVIPLEEEIKHLKEKLRDAHDQIEKQCAGKSKPASESALVGLLNETRSASPNPQDQASSLSTTTTSAIKKSASFVCEMCQNYETKLVQCQEEAKKSSQMNSELTKELSELKEDLEKEIALRLDLDKQCQEKREQHKDEVESLTTQVKKTEDLFHQLIKTYNEMKESTNQEMLKLTAEREKIYHHLENLQKDNDFLSGKYLTHSQELKDEEIDLPQNIDELNELVLKLHEDLIVAKSATEYAEAKYMTYQDEATLLRDQFVMKEREKQAMQRDLQNRIQTIEEQLTSAEEYQKQLLHEKSELERKELEHKKQVSESQMQIIELSEAKEKLEKISQEYRTKASVLQQELANNEAVQKDFVKLSQSLQMQLEKFRSENTQVRWQDEDEVDNCAQCKRDFTVTRRKHHCRHCGTIFCDHCLQKTVPSRNGQKKARVCDVCHTLLVSSSAPYFSQEPPNSP</sequence>
<evidence type="ECO:0000259" key="17">
    <source>
        <dbReference type="PROSITE" id="PS50178"/>
    </source>
</evidence>
<dbReference type="GO" id="GO:0005096">
    <property type="term" value="F:GTPase activator activity"/>
    <property type="evidence" value="ECO:0007669"/>
    <property type="project" value="InterPro"/>
</dbReference>
<evidence type="ECO:0000256" key="11">
    <source>
        <dbReference type="ARBA" id="ARBA00022833"/>
    </source>
</evidence>
<evidence type="ECO:0000256" key="15">
    <source>
        <dbReference type="SAM" id="Coils"/>
    </source>
</evidence>
<dbReference type="Gene3D" id="3.30.40.10">
    <property type="entry name" value="Zinc/RING finger domain, C3HC4 (zinc finger)"/>
    <property type="match status" value="1"/>
</dbReference>
<keyword evidence="12" id="KW-0653">Protein transport</keyword>
<dbReference type="PANTHER" id="PTHR31179:SF7">
    <property type="entry name" value="FYVE-TYPE DOMAIN-CONTAINING PROTEIN"/>
    <property type="match status" value="1"/>
</dbReference>
<evidence type="ECO:0000256" key="9">
    <source>
        <dbReference type="ARBA" id="ARBA00022753"/>
    </source>
</evidence>
<keyword evidence="9" id="KW-0967">Endosome</keyword>
<feature type="compositionally biased region" description="Basic and acidic residues" evidence="16">
    <location>
        <begin position="7"/>
        <end position="28"/>
    </location>
</feature>
<dbReference type="EMBL" id="UFQT01000627">
    <property type="protein sequence ID" value="SSX25881.1"/>
    <property type="molecule type" value="Genomic_DNA"/>
</dbReference>
<accession>A0A336M9B1</accession>
<keyword evidence="6" id="KW-0597">Phosphoprotein</keyword>
<evidence type="ECO:0000256" key="8">
    <source>
        <dbReference type="ARBA" id="ARBA00022723"/>
    </source>
</evidence>
<evidence type="ECO:0000256" key="2">
    <source>
        <dbReference type="ARBA" id="ARBA00004496"/>
    </source>
</evidence>
<dbReference type="GO" id="GO:0015031">
    <property type="term" value="P:protein transport"/>
    <property type="evidence" value="ECO:0007669"/>
    <property type="project" value="UniProtKB-KW"/>
</dbReference>
<proteinExistence type="inferred from homology"/>
<evidence type="ECO:0000313" key="18">
    <source>
        <dbReference type="EMBL" id="SSX25881.1"/>
    </source>
</evidence>
<dbReference type="Pfam" id="PF03528">
    <property type="entry name" value="Rabaptin"/>
    <property type="match status" value="1"/>
</dbReference>
<keyword evidence="5" id="KW-0963">Cytoplasm</keyword>
<keyword evidence="4" id="KW-0813">Transport</keyword>
<dbReference type="VEuPathDB" id="VectorBase:CSON012832"/>
<dbReference type="SMART" id="SM00064">
    <property type="entry name" value="FYVE"/>
    <property type="match status" value="1"/>
</dbReference>
<comment type="similarity">
    <text evidence="3">Belongs to the rabaptin family.</text>
</comment>
<dbReference type="InterPro" id="IPR015390">
    <property type="entry name" value="Rabaptin_Rab5-bd_dom"/>
</dbReference>
<keyword evidence="11" id="KW-0862">Zinc</keyword>
<dbReference type="InterPro" id="IPR000306">
    <property type="entry name" value="Znf_FYVE"/>
</dbReference>
<dbReference type="InterPro" id="IPR003914">
    <property type="entry name" value="Rabaptin"/>
</dbReference>
<keyword evidence="13 15" id="KW-0175">Coiled coil</keyword>
<dbReference type="InterPro" id="IPR018514">
    <property type="entry name" value="Rabaptin_CC"/>
</dbReference>
<protein>
    <submittedName>
        <fullName evidence="18">CSON012832 protein</fullName>
    </submittedName>
</protein>
<dbReference type="CDD" id="cd15739">
    <property type="entry name" value="FYVE_RABE_unchar"/>
    <property type="match status" value="1"/>
</dbReference>
<dbReference type="InterPro" id="IPR013083">
    <property type="entry name" value="Znf_RING/FYVE/PHD"/>
</dbReference>
<evidence type="ECO:0000256" key="4">
    <source>
        <dbReference type="ARBA" id="ARBA00022448"/>
    </source>
</evidence>
<feature type="domain" description="FYVE-type" evidence="17">
    <location>
        <begin position="578"/>
        <end position="636"/>
    </location>
</feature>
<dbReference type="SUPFAM" id="SSF57903">
    <property type="entry name" value="FYVE/PHD zinc finger"/>
    <property type="match status" value="1"/>
</dbReference>
<dbReference type="Gene3D" id="1.20.5.730">
    <property type="entry name" value="Single helix bin"/>
    <property type="match status" value="1"/>
</dbReference>
<dbReference type="PANTHER" id="PTHR31179">
    <property type="entry name" value="RAB GTPASE-BINDING EFFECTOR PROTEIN"/>
    <property type="match status" value="1"/>
</dbReference>
<evidence type="ECO:0000256" key="3">
    <source>
        <dbReference type="ARBA" id="ARBA00006603"/>
    </source>
</evidence>
<dbReference type="FunFam" id="1.20.5.730:FF:000005">
    <property type="entry name" value="RABaptiN (Rab effector)"/>
    <property type="match status" value="1"/>
</dbReference>
<dbReference type="GO" id="GO:0008270">
    <property type="term" value="F:zinc ion binding"/>
    <property type="evidence" value="ECO:0007669"/>
    <property type="project" value="UniProtKB-KW"/>
</dbReference>
<reference evidence="18" key="1">
    <citation type="submission" date="2018-07" db="EMBL/GenBank/DDBJ databases">
        <authorList>
            <person name="Quirk P.G."/>
            <person name="Krulwich T.A."/>
        </authorList>
    </citation>
    <scope>NUCLEOTIDE SEQUENCE</scope>
</reference>
<name>A0A336M9B1_CULSO</name>
<evidence type="ECO:0000256" key="5">
    <source>
        <dbReference type="ARBA" id="ARBA00022490"/>
    </source>
</evidence>
<feature type="region of interest" description="Disordered" evidence="16">
    <location>
        <begin position="1"/>
        <end position="28"/>
    </location>
</feature>
<dbReference type="AlphaFoldDB" id="A0A336M9B1"/>
<dbReference type="GO" id="GO:0005769">
    <property type="term" value="C:early endosome"/>
    <property type="evidence" value="ECO:0007669"/>
    <property type="project" value="UniProtKB-SubCell"/>
</dbReference>
<dbReference type="SUPFAM" id="SSF103652">
    <property type="entry name" value="G protein-binding domain"/>
    <property type="match status" value="1"/>
</dbReference>
<keyword evidence="8" id="KW-0479">Metal-binding</keyword>
<dbReference type="InterPro" id="IPR017455">
    <property type="entry name" value="Znf_FYVE-rel"/>
</dbReference>
<dbReference type="PROSITE" id="PS50178">
    <property type="entry name" value="ZF_FYVE"/>
    <property type="match status" value="1"/>
</dbReference>
<dbReference type="GO" id="GO:0008083">
    <property type="term" value="F:growth factor activity"/>
    <property type="evidence" value="ECO:0007669"/>
    <property type="project" value="InterPro"/>
</dbReference>
<dbReference type="InterPro" id="IPR011011">
    <property type="entry name" value="Znf_FYVE_PHD"/>
</dbReference>
<dbReference type="Pfam" id="PF09311">
    <property type="entry name" value="Rab5-bind"/>
    <property type="match status" value="1"/>
</dbReference>
<evidence type="ECO:0000256" key="14">
    <source>
        <dbReference type="PROSITE-ProRule" id="PRU00091"/>
    </source>
</evidence>